<accession>A0AAN5IBC9</accession>
<reference evidence="2" key="1">
    <citation type="submission" date="2022-10" db="EMBL/GenBank/DDBJ databases">
        <title>Genome assembly of Pristionchus species.</title>
        <authorList>
            <person name="Yoshida K."/>
            <person name="Sommer R.J."/>
        </authorList>
    </citation>
    <scope>NUCLEOTIDE SEQUENCE [LARGE SCALE GENOMIC DNA]</scope>
    <source>
        <strain evidence="2">RS5460</strain>
    </source>
</reference>
<gene>
    <name evidence="1" type="ORF">PMAYCL1PPCAC_28155</name>
</gene>
<name>A0AAN5IBC9_9BILA</name>
<dbReference type="AlphaFoldDB" id="A0AAN5IBC9"/>
<evidence type="ECO:0000313" key="2">
    <source>
        <dbReference type="Proteomes" id="UP001328107"/>
    </source>
</evidence>
<comment type="caution">
    <text evidence="1">The sequence shown here is derived from an EMBL/GenBank/DDBJ whole genome shotgun (WGS) entry which is preliminary data.</text>
</comment>
<feature type="non-terminal residue" evidence="1">
    <location>
        <position position="128"/>
    </location>
</feature>
<sequence length="128" mass="13759">EMADQRSLSDRTKEFREQAAALSLSDRLGSLLVKSFDLLGMLQKDALGASELDFGLQSLDADLGKGHDHTPSSPLRSLVFGLVETLHGTVKMTKEGMVGLSEKECDQLEILVDDDSTTSEAGATRSCS</sequence>
<dbReference type="Proteomes" id="UP001328107">
    <property type="component" value="Unassembled WGS sequence"/>
</dbReference>
<keyword evidence="2" id="KW-1185">Reference proteome</keyword>
<evidence type="ECO:0000313" key="1">
    <source>
        <dbReference type="EMBL" id="GMR57960.1"/>
    </source>
</evidence>
<proteinExistence type="predicted"/>
<dbReference type="EMBL" id="BTRK01000006">
    <property type="protein sequence ID" value="GMR57960.1"/>
    <property type="molecule type" value="Genomic_DNA"/>
</dbReference>
<feature type="non-terminal residue" evidence="1">
    <location>
        <position position="1"/>
    </location>
</feature>
<protein>
    <submittedName>
        <fullName evidence="1">Uncharacterized protein</fullName>
    </submittedName>
</protein>
<organism evidence="1 2">
    <name type="scientific">Pristionchus mayeri</name>
    <dbReference type="NCBI Taxonomy" id="1317129"/>
    <lineage>
        <taxon>Eukaryota</taxon>
        <taxon>Metazoa</taxon>
        <taxon>Ecdysozoa</taxon>
        <taxon>Nematoda</taxon>
        <taxon>Chromadorea</taxon>
        <taxon>Rhabditida</taxon>
        <taxon>Rhabditina</taxon>
        <taxon>Diplogasteromorpha</taxon>
        <taxon>Diplogasteroidea</taxon>
        <taxon>Neodiplogasteridae</taxon>
        <taxon>Pristionchus</taxon>
    </lineage>
</organism>